<reference evidence="1 2" key="1">
    <citation type="submission" date="2019-06" db="EMBL/GenBank/DDBJ databases">
        <title>A chromosome-scale genome assembly of the European perch, Perca fluviatilis.</title>
        <authorList>
            <person name="Roques C."/>
            <person name="Zahm M."/>
            <person name="Cabau C."/>
            <person name="Klopp C."/>
            <person name="Bouchez O."/>
            <person name="Donnadieu C."/>
            <person name="Kuhl H."/>
            <person name="Gislard M."/>
            <person name="Guendouz S."/>
            <person name="Journot L."/>
            <person name="Haffray P."/>
            <person name="Bestin A."/>
            <person name="Morvezen R."/>
            <person name="Feron R."/>
            <person name="Wen M."/>
            <person name="Jouanno E."/>
            <person name="Herpin A."/>
            <person name="Schartl M."/>
            <person name="Postlethwait J."/>
            <person name="Schaerlinger B."/>
            <person name="Chardard D."/>
            <person name="Lecocq T."/>
            <person name="Poncet C."/>
            <person name="Jaffrelo L."/>
            <person name="Lampietro C."/>
            <person name="Guiguen Y."/>
        </authorList>
    </citation>
    <scope>NUCLEOTIDE SEQUENCE [LARGE SCALE GENOMIC DNA]</scope>
    <source>
        <tissue evidence="1">Blood</tissue>
    </source>
</reference>
<proteinExistence type="predicted"/>
<dbReference type="Proteomes" id="UP000465112">
    <property type="component" value="Chromosome 4"/>
</dbReference>
<protein>
    <recommendedName>
        <fullName evidence="3">Reverse transcriptase domain-containing protein</fullName>
    </recommendedName>
</protein>
<organism evidence="1 2">
    <name type="scientific">Perca fluviatilis</name>
    <name type="common">European perch</name>
    <dbReference type="NCBI Taxonomy" id="8168"/>
    <lineage>
        <taxon>Eukaryota</taxon>
        <taxon>Metazoa</taxon>
        <taxon>Chordata</taxon>
        <taxon>Craniata</taxon>
        <taxon>Vertebrata</taxon>
        <taxon>Euteleostomi</taxon>
        <taxon>Actinopterygii</taxon>
        <taxon>Neopterygii</taxon>
        <taxon>Teleostei</taxon>
        <taxon>Neoteleostei</taxon>
        <taxon>Acanthomorphata</taxon>
        <taxon>Eupercaria</taxon>
        <taxon>Perciformes</taxon>
        <taxon>Percoidei</taxon>
        <taxon>Percidae</taxon>
        <taxon>Percinae</taxon>
        <taxon>Perca</taxon>
    </lineage>
</organism>
<evidence type="ECO:0000313" key="2">
    <source>
        <dbReference type="Proteomes" id="UP000465112"/>
    </source>
</evidence>
<gene>
    <name evidence="1" type="ORF">PFLUV_G00038370</name>
</gene>
<keyword evidence="2" id="KW-1185">Reference proteome</keyword>
<evidence type="ECO:0008006" key="3">
    <source>
        <dbReference type="Google" id="ProtNLM"/>
    </source>
</evidence>
<dbReference type="EMBL" id="VHII01000004">
    <property type="protein sequence ID" value="KAF1391101.1"/>
    <property type="molecule type" value="Genomic_DNA"/>
</dbReference>
<accession>A0A6A5EP90</accession>
<dbReference type="AlphaFoldDB" id="A0A6A5EP90"/>
<evidence type="ECO:0000313" key="1">
    <source>
        <dbReference type="EMBL" id="KAF1391101.1"/>
    </source>
</evidence>
<comment type="caution">
    <text evidence="1">The sequence shown here is derived from an EMBL/GenBank/DDBJ whole genome shotgun (WGS) entry which is preliminary data.</text>
</comment>
<name>A0A6A5EP90_PERFL</name>
<sequence>MKLEASISSIEEVLNRDSDPSLGQVLKKKQLELSSFLNERVKGALIRCRFLQLKDMDAPSSFFFNLERSVAQRKQMTCLQLPGGRVTTSPGEMRSHAMVFYADLFGAQQCSMQSREELLEGLPQLSLDEKAALDCELTLEELKAAVNQMATGKAPGIDGLSTDFYKHFWNTIGPDLHELVGHSPTAAEGSAAVWDTISSLFLYRTEDVDLNGLTSFYDSVLQAWQKKRKQASRDADSLSLCSLDINEPSTKRSKLVSRVSSLAGLLQPVKTAPLKRIGQTLQVNLHCHVSTSQ</sequence>